<accession>A0A7U2EWW9</accession>
<dbReference type="AlphaFoldDB" id="A0A7U2EWW9"/>
<name>A0A7U2EWW9_PHANO</name>
<organism evidence="1 2">
    <name type="scientific">Phaeosphaeria nodorum (strain SN15 / ATCC MYA-4574 / FGSC 10173)</name>
    <name type="common">Glume blotch fungus</name>
    <name type="synonym">Parastagonospora nodorum</name>
    <dbReference type="NCBI Taxonomy" id="321614"/>
    <lineage>
        <taxon>Eukaryota</taxon>
        <taxon>Fungi</taxon>
        <taxon>Dikarya</taxon>
        <taxon>Ascomycota</taxon>
        <taxon>Pezizomycotina</taxon>
        <taxon>Dothideomycetes</taxon>
        <taxon>Pleosporomycetidae</taxon>
        <taxon>Pleosporales</taxon>
        <taxon>Pleosporineae</taxon>
        <taxon>Phaeosphaeriaceae</taxon>
        <taxon>Parastagonospora</taxon>
    </lineage>
</organism>
<proteinExistence type="predicted"/>
<dbReference type="RefSeq" id="XP_001798026.1">
    <property type="nucleotide sequence ID" value="XM_001797974.1"/>
</dbReference>
<reference evidence="2" key="1">
    <citation type="journal article" date="2021" name="BMC Genomics">
        <title>Chromosome-level genome assembly and manually-curated proteome of model necrotroph Parastagonospora nodorum Sn15 reveals a genome-wide trove of candidate effector homologs, and redundancy of virulence-related functions within an accessory chromosome.</title>
        <authorList>
            <person name="Bertazzoni S."/>
            <person name="Jones D.A.B."/>
            <person name="Phan H.T."/>
            <person name="Tan K.-C."/>
            <person name="Hane J.K."/>
        </authorList>
    </citation>
    <scope>NUCLEOTIDE SEQUENCE [LARGE SCALE GENOMIC DNA]</scope>
    <source>
        <strain evidence="2">SN15 / ATCC MYA-4574 / FGSC 10173)</strain>
    </source>
</reference>
<dbReference type="Proteomes" id="UP000663193">
    <property type="component" value="Chromosome 4"/>
</dbReference>
<dbReference type="EMBL" id="CP069026">
    <property type="protein sequence ID" value="QRC94457.1"/>
    <property type="molecule type" value="Genomic_DNA"/>
</dbReference>
<dbReference type="KEGG" id="pno:SNOG_20089"/>
<protein>
    <submittedName>
        <fullName evidence="1">Uncharacterized protein</fullName>
    </submittedName>
</protein>
<evidence type="ECO:0000313" key="2">
    <source>
        <dbReference type="Proteomes" id="UP000663193"/>
    </source>
</evidence>
<evidence type="ECO:0000313" key="1">
    <source>
        <dbReference type="EMBL" id="QRC94457.1"/>
    </source>
</evidence>
<keyword evidence="2" id="KW-1185">Reference proteome</keyword>
<dbReference type="VEuPathDB" id="FungiDB:JI435_200890"/>
<sequence>MIISTTSQNTIRCAPFFALPAKRAPKLRQGSGRTEMIP</sequence>
<gene>
    <name evidence="1" type="ORF">JI435_200890</name>
</gene>